<evidence type="ECO:0008006" key="3">
    <source>
        <dbReference type="Google" id="ProtNLM"/>
    </source>
</evidence>
<keyword evidence="1" id="KW-1133">Transmembrane helix</keyword>
<evidence type="ECO:0000313" key="2">
    <source>
        <dbReference type="EMBL" id="UQN14991.1"/>
    </source>
</evidence>
<protein>
    <recommendedName>
        <fullName evidence="3">Integral membrane protein</fullName>
    </recommendedName>
</protein>
<accession>A0ABY4MX47</accession>
<dbReference type="EMBL" id="CP097160">
    <property type="protein sequence ID" value="UQN14991.1"/>
    <property type="molecule type" value="Genomic_DNA"/>
</dbReference>
<evidence type="ECO:0000256" key="1">
    <source>
        <dbReference type="SAM" id="Phobius"/>
    </source>
</evidence>
<feature type="transmembrane region" description="Helical" evidence="1">
    <location>
        <begin position="88"/>
        <end position="109"/>
    </location>
</feature>
<name>A0ABY4MX47_9MICO</name>
<reference evidence="2" key="1">
    <citation type="submission" date="2022-05" db="EMBL/GenBank/DDBJ databases">
        <title>Complete genome sequence of toluene-degrading Gulosibacter sediminis strain ACHW.36C.</title>
        <authorList>
            <person name="Wai A.C."/>
            <person name="Lai G.K."/>
            <person name="Griffin S.D."/>
            <person name="Leung F.C."/>
        </authorList>
    </citation>
    <scope>NUCLEOTIDE SEQUENCE [LARGE SCALE GENOMIC DNA]</scope>
    <source>
        <strain evidence="2">ACHW.36C</strain>
    </source>
</reference>
<feature type="transmembrane region" description="Helical" evidence="1">
    <location>
        <begin position="62"/>
        <end position="82"/>
    </location>
</feature>
<keyword evidence="1" id="KW-0472">Membrane</keyword>
<feature type="transmembrane region" description="Helical" evidence="1">
    <location>
        <begin position="35"/>
        <end position="55"/>
    </location>
</feature>
<keyword evidence="1" id="KW-0812">Transmembrane</keyword>
<organism evidence="2">
    <name type="scientific">Gulosibacter sediminis</name>
    <dbReference type="NCBI Taxonomy" id="1729695"/>
    <lineage>
        <taxon>Bacteria</taxon>
        <taxon>Bacillati</taxon>
        <taxon>Actinomycetota</taxon>
        <taxon>Actinomycetes</taxon>
        <taxon>Micrococcales</taxon>
        <taxon>Microbacteriaceae</taxon>
        <taxon>Gulosibacter</taxon>
    </lineage>
</organism>
<proteinExistence type="predicted"/>
<sequence length="120" mass="12193">MTKNRSAQLTIGTIGVLAFAAAALSTIVTQQVLPLAVIGLLVGVVATVVVVVGFVRQRQVTTGMVTSLVTPAVAIAALTPMFQLGVVVPIAVVSGIFAVEIIVLLAVGAKRPAKGQLRHG</sequence>
<gene>
    <name evidence="2" type="ORF">M3M28_00545</name>
</gene>